<accession>A0A8S5N773</accession>
<name>A0A8S5N773_9CAUD</name>
<reference evidence="2" key="1">
    <citation type="journal article" date="2021" name="Proc. Natl. Acad. Sci. U.S.A.">
        <title>A Catalog of Tens of Thousands of Viruses from Human Metagenomes Reveals Hidden Associations with Chronic Diseases.</title>
        <authorList>
            <person name="Tisza M.J."/>
            <person name="Buck C.B."/>
        </authorList>
    </citation>
    <scope>NUCLEOTIDE SEQUENCE</scope>
    <source>
        <strain evidence="2">CtJe739</strain>
    </source>
</reference>
<proteinExistence type="predicted"/>
<dbReference type="EMBL" id="BK015090">
    <property type="protein sequence ID" value="DAD90637.1"/>
    <property type="molecule type" value="Genomic_DNA"/>
</dbReference>
<sequence>MVKRLYKNGDNYSCTDDRHEILNLYASQCAYCKHFHADDYYCSAYPDGIPDELLRGTQKHNSPIKGQVGDTVYERDKKWEHSDNGR</sequence>
<evidence type="ECO:0000313" key="2">
    <source>
        <dbReference type="EMBL" id="DAD90637.1"/>
    </source>
</evidence>
<feature type="compositionally biased region" description="Basic and acidic residues" evidence="1">
    <location>
        <begin position="72"/>
        <end position="86"/>
    </location>
</feature>
<feature type="region of interest" description="Disordered" evidence="1">
    <location>
        <begin position="56"/>
        <end position="86"/>
    </location>
</feature>
<organism evidence="2">
    <name type="scientific">Siphoviridae sp. ctJe739</name>
    <dbReference type="NCBI Taxonomy" id="2826241"/>
    <lineage>
        <taxon>Viruses</taxon>
        <taxon>Duplodnaviria</taxon>
        <taxon>Heunggongvirae</taxon>
        <taxon>Uroviricota</taxon>
        <taxon>Caudoviricetes</taxon>
    </lineage>
</organism>
<evidence type="ECO:0000256" key="1">
    <source>
        <dbReference type="SAM" id="MobiDB-lite"/>
    </source>
</evidence>
<protein>
    <submittedName>
        <fullName evidence="2">Uncharacterized protein</fullName>
    </submittedName>
</protein>